<proteinExistence type="predicted"/>
<reference evidence="3" key="1">
    <citation type="journal article" date="2019" name="Int. J. Syst. Evol. Microbiol.">
        <title>The Global Catalogue of Microorganisms (GCM) 10K type strain sequencing project: providing services to taxonomists for standard genome sequencing and annotation.</title>
        <authorList>
            <consortium name="The Broad Institute Genomics Platform"/>
            <consortium name="The Broad Institute Genome Sequencing Center for Infectious Disease"/>
            <person name="Wu L."/>
            <person name="Ma J."/>
        </authorList>
    </citation>
    <scope>NUCLEOTIDE SEQUENCE [LARGE SCALE GENOMIC DNA]</scope>
    <source>
        <strain evidence="3">CCUG 50754</strain>
    </source>
</reference>
<organism evidence="2 3">
    <name type="scientific">Microbacterium koreense</name>
    <dbReference type="NCBI Taxonomy" id="323761"/>
    <lineage>
        <taxon>Bacteria</taxon>
        <taxon>Bacillati</taxon>
        <taxon>Actinomycetota</taxon>
        <taxon>Actinomycetes</taxon>
        <taxon>Micrococcales</taxon>
        <taxon>Microbacteriaceae</taxon>
        <taxon>Microbacterium</taxon>
    </lineage>
</organism>
<keyword evidence="3" id="KW-1185">Reference proteome</keyword>
<protein>
    <recommendedName>
        <fullName evidence="4">LPXTG cell wall anchor domain-containing protein</fullName>
    </recommendedName>
</protein>
<evidence type="ECO:0000256" key="1">
    <source>
        <dbReference type="SAM" id="Phobius"/>
    </source>
</evidence>
<keyword evidence="1" id="KW-0812">Transmembrane</keyword>
<accession>A0ABW2ZTY7</accession>
<dbReference type="Proteomes" id="UP001597042">
    <property type="component" value="Unassembled WGS sequence"/>
</dbReference>
<feature type="transmembrane region" description="Helical" evidence="1">
    <location>
        <begin position="138"/>
        <end position="165"/>
    </location>
</feature>
<keyword evidence="1" id="KW-0472">Membrane</keyword>
<evidence type="ECO:0000313" key="3">
    <source>
        <dbReference type="Proteomes" id="UP001597042"/>
    </source>
</evidence>
<dbReference type="EMBL" id="JBHTIM010000001">
    <property type="protein sequence ID" value="MFD0781726.1"/>
    <property type="molecule type" value="Genomic_DNA"/>
</dbReference>
<keyword evidence="1" id="KW-1133">Transmembrane helix</keyword>
<dbReference type="RefSeq" id="WP_378749302.1">
    <property type="nucleotide sequence ID" value="NZ_JBHSSV010000001.1"/>
</dbReference>
<evidence type="ECO:0008006" key="4">
    <source>
        <dbReference type="Google" id="ProtNLM"/>
    </source>
</evidence>
<sequence>MKRWGAVLLAAVIGGVSGIFLTGGVATATTMPLDVDFGVVPPGQERSAEREVVVPTDAVVQTAGWDARDGDGVWTADLCSAERCTSVDALAGAELAAGTYRLVVGVSIPWESDAVPTSADGHIALIELFELPLPDDGLAITGATVPWLAAGVGALALATGTAVLVRRRDREEADA</sequence>
<comment type="caution">
    <text evidence="2">The sequence shown here is derived from an EMBL/GenBank/DDBJ whole genome shotgun (WGS) entry which is preliminary data.</text>
</comment>
<gene>
    <name evidence="2" type="ORF">ACFQZV_10525</name>
</gene>
<name>A0ABW2ZTY7_9MICO</name>
<evidence type="ECO:0000313" key="2">
    <source>
        <dbReference type="EMBL" id="MFD0781726.1"/>
    </source>
</evidence>